<sequence>MRALITTDKSITNDSLIEGYGKIQKVLGVLPITYIPPYNEVSLESREIISNYFRIISGEQGIIKEGEKIAEIGYTEKREAKNEKAWKSGYSSGSFQAGS</sequence>
<proteinExistence type="predicted"/>
<dbReference type="STRING" id="1619103.UU80_C0013G0038"/>
<comment type="caution">
    <text evidence="1">The sequence shown here is derived from an EMBL/GenBank/DDBJ whole genome shotgun (WGS) entry which is preliminary data.</text>
</comment>
<dbReference type="AlphaFoldDB" id="A0A0G0XB20"/>
<name>A0A0G0XB20_UNCKA</name>
<protein>
    <submittedName>
        <fullName evidence="1">Uncharacterized protein</fullName>
    </submittedName>
</protein>
<evidence type="ECO:0000313" key="1">
    <source>
        <dbReference type="EMBL" id="KKS22144.1"/>
    </source>
</evidence>
<reference evidence="1 2" key="1">
    <citation type="journal article" date="2015" name="Nature">
        <title>rRNA introns, odd ribosomes, and small enigmatic genomes across a large radiation of phyla.</title>
        <authorList>
            <person name="Brown C.T."/>
            <person name="Hug L.A."/>
            <person name="Thomas B.C."/>
            <person name="Sharon I."/>
            <person name="Castelle C.J."/>
            <person name="Singh A."/>
            <person name="Wilkins M.J."/>
            <person name="Williams K.H."/>
            <person name="Banfield J.F."/>
        </authorList>
    </citation>
    <scope>NUCLEOTIDE SEQUENCE [LARGE SCALE GENOMIC DNA]</scope>
</reference>
<dbReference type="EMBL" id="LCCA01000013">
    <property type="protein sequence ID" value="KKS22144.1"/>
    <property type="molecule type" value="Genomic_DNA"/>
</dbReference>
<dbReference type="Proteomes" id="UP000034920">
    <property type="component" value="Unassembled WGS sequence"/>
</dbReference>
<gene>
    <name evidence="1" type="ORF">UU80_C0013G0038</name>
</gene>
<evidence type="ECO:0000313" key="2">
    <source>
        <dbReference type="Proteomes" id="UP000034920"/>
    </source>
</evidence>
<accession>A0A0G0XB20</accession>
<organism evidence="1 2">
    <name type="scientific">candidate division WWE3 bacterium GW2011_GWA1_41_8</name>
    <dbReference type="NCBI Taxonomy" id="1619103"/>
    <lineage>
        <taxon>Bacteria</taxon>
        <taxon>Katanobacteria</taxon>
    </lineage>
</organism>